<dbReference type="OrthoDB" id="6444570at2"/>
<dbReference type="Proteomes" id="UP000242515">
    <property type="component" value="Unassembled WGS sequence"/>
</dbReference>
<evidence type="ECO:0000313" key="2">
    <source>
        <dbReference type="Proteomes" id="UP000242515"/>
    </source>
</evidence>
<keyword evidence="2" id="KW-1185">Reference proteome</keyword>
<reference evidence="2" key="1">
    <citation type="submission" date="2016-10" db="EMBL/GenBank/DDBJ databases">
        <authorList>
            <person name="Varghese N."/>
            <person name="Submissions S."/>
        </authorList>
    </citation>
    <scope>NUCLEOTIDE SEQUENCE [LARGE SCALE GENOMIC DNA]</scope>
    <source>
        <strain evidence="2">8N4</strain>
    </source>
</reference>
<dbReference type="EMBL" id="FOGC01000001">
    <property type="protein sequence ID" value="SEQ12190.1"/>
    <property type="molecule type" value="Genomic_DNA"/>
</dbReference>
<organism evidence="1 2">
    <name type="scientific">Rosenbergiella nectarea</name>
    <dbReference type="NCBI Taxonomy" id="988801"/>
    <lineage>
        <taxon>Bacteria</taxon>
        <taxon>Pseudomonadati</taxon>
        <taxon>Pseudomonadota</taxon>
        <taxon>Gammaproteobacteria</taxon>
        <taxon>Enterobacterales</taxon>
        <taxon>Erwiniaceae</taxon>
        <taxon>Rosenbergiella</taxon>
    </lineage>
</organism>
<dbReference type="AlphaFoldDB" id="A0A1H9DFC9"/>
<evidence type="ECO:0000313" key="1">
    <source>
        <dbReference type="EMBL" id="SEQ12190.1"/>
    </source>
</evidence>
<proteinExistence type="predicted"/>
<dbReference type="STRING" id="988801.SAMN05216522_101263"/>
<sequence length="101" mass="11452">MKKKPPKIENPQKVTESAYNCIDTGGFFIAGFKSKVLKIMDEDKFGKSDDDSIILKVTKGINGGDKGIAERKIATKKAKEVIDDEVRNQFIFVYDAWHYCF</sequence>
<name>A0A1H9DFC9_9GAMM</name>
<gene>
    <name evidence="1" type="ORF">SAMN05216522_101263</name>
</gene>
<accession>A0A1H9DFC9</accession>
<protein>
    <submittedName>
        <fullName evidence="1">Uncharacterized protein</fullName>
    </submittedName>
</protein>